<reference evidence="2 3" key="1">
    <citation type="submission" date="2014-11" db="EMBL/GenBank/DDBJ databases">
        <title>Genome sequence and analysis of novel Kurthia sp.</title>
        <authorList>
            <person name="Lawson J.N."/>
            <person name="Gonzalez J.E."/>
            <person name="Rinauldi L."/>
            <person name="Xuan Z."/>
            <person name="Firman A."/>
            <person name="Shaddox L."/>
            <person name="Trudeau A."/>
            <person name="Shah S."/>
            <person name="Reiman D."/>
        </authorList>
    </citation>
    <scope>NUCLEOTIDE SEQUENCE [LARGE SCALE GENOMIC DNA]</scope>
    <source>
        <strain evidence="2 3">3B1D</strain>
    </source>
</reference>
<gene>
    <name evidence="2" type="ORF">QI30_16120</name>
</gene>
<dbReference type="InterPro" id="IPR012349">
    <property type="entry name" value="Split_barrel_FMN-bd"/>
</dbReference>
<evidence type="ECO:0000313" key="3">
    <source>
        <dbReference type="Proteomes" id="UP000288623"/>
    </source>
</evidence>
<keyword evidence="3" id="KW-1185">Reference proteome</keyword>
<dbReference type="PANTHER" id="PTHR34818:SF1">
    <property type="entry name" value="PROTEIN BLI-3"/>
    <property type="match status" value="1"/>
</dbReference>
<dbReference type="OrthoDB" id="9795235at2"/>
<dbReference type="RefSeq" id="WP_126991626.1">
    <property type="nucleotide sequence ID" value="NZ_JTFC01000041.1"/>
</dbReference>
<dbReference type="PANTHER" id="PTHR34818">
    <property type="entry name" value="PROTEIN BLI-3"/>
    <property type="match status" value="1"/>
</dbReference>
<dbReference type="AlphaFoldDB" id="A0A433RQT7"/>
<feature type="domain" description="General stress protein FMN-binding split barrel" evidence="1">
    <location>
        <begin position="10"/>
        <end position="150"/>
    </location>
</feature>
<dbReference type="Proteomes" id="UP000288623">
    <property type="component" value="Unassembled WGS sequence"/>
</dbReference>
<dbReference type="Gene3D" id="2.30.110.10">
    <property type="entry name" value="Electron Transport, Fmn-binding Protein, Chain A"/>
    <property type="match status" value="1"/>
</dbReference>
<dbReference type="Pfam" id="PF16242">
    <property type="entry name" value="Pyrid_ox_like"/>
    <property type="match status" value="1"/>
</dbReference>
<sequence length="163" mass="18652">MTEEYQKVRDNLTSIIEDASVAMLVTQQEDGKLVSRPMQLQKVEFDGDIWLLTRTDTDKYDEINVNNRVNVAIASKSYASISGTAEFVDDEARKKEFWNPIYEKMFDVAYDDPQLVLIKVHAESAEYWETGSTVKSVYNFVKKVVGKEEPVKPSKDTNQSLDL</sequence>
<organism evidence="2 3">
    <name type="scientific">Candidatus Kurthia intestinigallinarum</name>
    <dbReference type="NCBI Taxonomy" id="1562256"/>
    <lineage>
        <taxon>Bacteria</taxon>
        <taxon>Bacillati</taxon>
        <taxon>Bacillota</taxon>
        <taxon>Bacilli</taxon>
        <taxon>Bacillales</taxon>
        <taxon>Caryophanaceae</taxon>
        <taxon>Kurthia</taxon>
    </lineage>
</organism>
<dbReference type="EMBL" id="JTFC01000041">
    <property type="protein sequence ID" value="RUS53080.1"/>
    <property type="molecule type" value="Genomic_DNA"/>
</dbReference>
<proteinExistence type="predicted"/>
<dbReference type="InterPro" id="IPR038725">
    <property type="entry name" value="YdaG_split_barrel_FMN-bd"/>
</dbReference>
<dbReference type="SUPFAM" id="SSF50475">
    <property type="entry name" value="FMN-binding split barrel"/>
    <property type="match status" value="1"/>
</dbReference>
<dbReference type="InterPro" id="IPR052917">
    <property type="entry name" value="Stress-Dev_Protein"/>
</dbReference>
<accession>A0A433RQT7</accession>
<evidence type="ECO:0000259" key="1">
    <source>
        <dbReference type="Pfam" id="PF16242"/>
    </source>
</evidence>
<name>A0A433RQT7_9BACL</name>
<comment type="caution">
    <text evidence="2">The sequence shown here is derived from an EMBL/GenBank/DDBJ whole genome shotgun (WGS) entry which is preliminary data.</text>
</comment>
<evidence type="ECO:0000313" key="2">
    <source>
        <dbReference type="EMBL" id="RUS53080.1"/>
    </source>
</evidence>
<protein>
    <submittedName>
        <fullName evidence="2">General stress protein</fullName>
    </submittedName>
</protein>